<sequence>MERGDEMKIILHFIGMNMRRQLVYGKNFIGEFILSLCYYFIQFTFIDRISCFSGNIGNYSRDEIHFIFIVFILLGIFLNIFTSSIETFFEKVAEGKIEGYLTKPVSIWLLILLGWCRPLYLIKFSIVGVSAYSFVSLPDMSEIKLKWFSFIIAIGCAFIVNMCFFMMFNFITFMTNRKIPVAYFHAMLYQLSFIPIAIYPLNLVKWLLFLLPLAFSASLPVSFLFGKNEWNIGYLLLSTFLSIAMTFMVYKKTMRKFNGLGG</sequence>
<gene>
    <name evidence="2" type="ORF">MNL13_04280</name>
</gene>
<keyword evidence="1" id="KW-0472">Membrane</keyword>
<name>A0ABY3VVZ2_9HYPH</name>
<dbReference type="InterPro" id="IPR010390">
    <property type="entry name" value="ABC-2_transporter-like"/>
</dbReference>
<dbReference type="Proteomes" id="UP000829580">
    <property type="component" value="Chromosome"/>
</dbReference>
<protein>
    <submittedName>
        <fullName evidence="2">ABC transporter permease</fullName>
    </submittedName>
</protein>
<dbReference type="RefSeq" id="WP_241439076.1">
    <property type="nucleotide sequence ID" value="NZ_CP093033.1"/>
</dbReference>
<feature type="transmembrane region" description="Helical" evidence="1">
    <location>
        <begin position="66"/>
        <end position="85"/>
    </location>
</feature>
<feature type="transmembrane region" description="Helical" evidence="1">
    <location>
        <begin position="232"/>
        <end position="250"/>
    </location>
</feature>
<dbReference type="PANTHER" id="PTHR36833:SF1">
    <property type="entry name" value="INTEGRAL MEMBRANE TRANSPORT PROTEIN"/>
    <property type="match status" value="1"/>
</dbReference>
<feature type="transmembrane region" description="Helical" evidence="1">
    <location>
        <begin position="180"/>
        <end position="199"/>
    </location>
</feature>
<evidence type="ECO:0000256" key="1">
    <source>
        <dbReference type="SAM" id="Phobius"/>
    </source>
</evidence>
<accession>A0ABY3VVZ2</accession>
<evidence type="ECO:0000313" key="2">
    <source>
        <dbReference type="EMBL" id="UNF28466.1"/>
    </source>
</evidence>
<keyword evidence="1" id="KW-0812">Transmembrane</keyword>
<organism evidence="2 3">
    <name type="scientific">Bartonella krasnovii</name>
    <dbReference type="NCBI Taxonomy" id="2267275"/>
    <lineage>
        <taxon>Bacteria</taxon>
        <taxon>Pseudomonadati</taxon>
        <taxon>Pseudomonadota</taxon>
        <taxon>Alphaproteobacteria</taxon>
        <taxon>Hyphomicrobiales</taxon>
        <taxon>Bartonellaceae</taxon>
        <taxon>Bartonella</taxon>
    </lineage>
</organism>
<dbReference type="EMBL" id="CP093033">
    <property type="protein sequence ID" value="UNF28466.1"/>
    <property type="molecule type" value="Genomic_DNA"/>
</dbReference>
<feature type="transmembrane region" description="Helical" evidence="1">
    <location>
        <begin position="206"/>
        <end position="226"/>
    </location>
</feature>
<keyword evidence="1" id="KW-1133">Transmembrane helix</keyword>
<feature type="transmembrane region" description="Helical" evidence="1">
    <location>
        <begin position="28"/>
        <end position="46"/>
    </location>
</feature>
<feature type="transmembrane region" description="Helical" evidence="1">
    <location>
        <begin position="105"/>
        <end position="135"/>
    </location>
</feature>
<evidence type="ECO:0000313" key="3">
    <source>
        <dbReference type="Proteomes" id="UP000829580"/>
    </source>
</evidence>
<dbReference type="PANTHER" id="PTHR36833">
    <property type="entry name" value="SLR0610 PROTEIN-RELATED"/>
    <property type="match status" value="1"/>
</dbReference>
<keyword evidence="3" id="KW-1185">Reference proteome</keyword>
<dbReference type="Pfam" id="PF06182">
    <property type="entry name" value="ABC2_membrane_6"/>
    <property type="match status" value="1"/>
</dbReference>
<feature type="transmembrane region" description="Helical" evidence="1">
    <location>
        <begin position="147"/>
        <end position="168"/>
    </location>
</feature>
<proteinExistence type="predicted"/>
<reference evidence="2 3" key="1">
    <citation type="submission" date="2022-02" db="EMBL/GenBank/DDBJ databases">
        <title>Genomic structural plasticity of rodent-associated Bartonella in nature.</title>
        <authorList>
            <person name="Sousa K.C.M."/>
            <person name="Gutierrez R."/>
            <person name="Yahalomi D."/>
            <person name="Shalit T."/>
            <person name="Markus B."/>
            <person name="Nachum-Biala Y."/>
            <person name="Hawlena H."/>
            <person name="Marcos-Hadad E."/>
            <person name="Hazkani-Covo E."/>
            <person name="Neves H.R."/>
            <person name="Covo S."/>
            <person name="Harrus S."/>
        </authorList>
    </citation>
    <scope>NUCLEOTIDE SEQUENCE [LARGE SCALE GENOMIC DNA]</scope>
    <source>
        <strain evidence="2 3">B35_1_2</strain>
    </source>
</reference>